<dbReference type="InterPro" id="IPR050204">
    <property type="entry name" value="AraC_XylS_family_regulators"/>
</dbReference>
<dbReference type="SMART" id="SM00342">
    <property type="entry name" value="HTH_ARAC"/>
    <property type="match status" value="1"/>
</dbReference>
<evidence type="ECO:0000313" key="5">
    <source>
        <dbReference type="EMBL" id="MBC3941896.1"/>
    </source>
</evidence>
<sequence>MTAHAIQEADSTPFAILAAMLEDAANSIDRDIGFALDRIVAVRDMLLGRQSKAVPQPESGGLAPWQARQVAAYVDAHLDVTISNDDLAAVARLSTGHFCRAFRQTFGTTPHAFVMQRRVDNASTMMMRSSEPLAIIAAACGFTDQAHLSRLFRRMKGDSPATWRRQYAARPLALAA</sequence>
<evidence type="ECO:0000256" key="2">
    <source>
        <dbReference type="ARBA" id="ARBA00023125"/>
    </source>
</evidence>
<dbReference type="PANTHER" id="PTHR46796:SF14">
    <property type="entry name" value="TRANSCRIPTIONAL REGULATORY PROTEIN"/>
    <property type="match status" value="1"/>
</dbReference>
<evidence type="ECO:0000256" key="3">
    <source>
        <dbReference type="ARBA" id="ARBA00023163"/>
    </source>
</evidence>
<protein>
    <submittedName>
        <fullName evidence="5">Helix-turn-helix transcriptional regulator</fullName>
    </submittedName>
</protein>
<name>A0ABR7AN60_9SPHN</name>
<keyword evidence="6" id="KW-1185">Reference proteome</keyword>
<dbReference type="Proteomes" id="UP000597613">
    <property type="component" value="Unassembled WGS sequence"/>
</dbReference>
<dbReference type="RefSeq" id="WP_187503612.1">
    <property type="nucleotide sequence ID" value="NZ_CP162536.1"/>
</dbReference>
<feature type="domain" description="HTH araC/xylS-type" evidence="4">
    <location>
        <begin position="68"/>
        <end position="166"/>
    </location>
</feature>
<dbReference type="InterPro" id="IPR009057">
    <property type="entry name" value="Homeodomain-like_sf"/>
</dbReference>
<evidence type="ECO:0000259" key="4">
    <source>
        <dbReference type="PROSITE" id="PS01124"/>
    </source>
</evidence>
<organism evidence="5 6">
    <name type="scientific">Sphingomonas albertensis</name>
    <dbReference type="NCBI Taxonomy" id="2762591"/>
    <lineage>
        <taxon>Bacteria</taxon>
        <taxon>Pseudomonadati</taxon>
        <taxon>Pseudomonadota</taxon>
        <taxon>Alphaproteobacteria</taxon>
        <taxon>Sphingomonadales</taxon>
        <taxon>Sphingomonadaceae</taxon>
        <taxon>Sphingomonas</taxon>
    </lineage>
</organism>
<dbReference type="SUPFAM" id="SSF46689">
    <property type="entry name" value="Homeodomain-like"/>
    <property type="match status" value="2"/>
</dbReference>
<keyword evidence="1" id="KW-0805">Transcription regulation</keyword>
<dbReference type="Gene3D" id="1.10.10.60">
    <property type="entry name" value="Homeodomain-like"/>
    <property type="match status" value="1"/>
</dbReference>
<reference evidence="5 6" key="1">
    <citation type="submission" date="2020-08" db="EMBL/GenBank/DDBJ databases">
        <title>Putative novel bacterial strains isolated from necrotic wheat leaf tissues caused by Xanthomonas translucens.</title>
        <authorList>
            <person name="Tambong J.T."/>
        </authorList>
    </citation>
    <scope>NUCLEOTIDE SEQUENCE [LARGE SCALE GENOMIC DNA]</scope>
    <source>
        <strain evidence="6">DOAB 1063</strain>
    </source>
</reference>
<gene>
    <name evidence="5" type="ORF">H8S47_09405</name>
</gene>
<dbReference type="Pfam" id="PF12833">
    <property type="entry name" value="HTH_18"/>
    <property type="match status" value="1"/>
</dbReference>
<evidence type="ECO:0000256" key="1">
    <source>
        <dbReference type="ARBA" id="ARBA00023015"/>
    </source>
</evidence>
<dbReference type="EMBL" id="JACONT010000017">
    <property type="protein sequence ID" value="MBC3941896.1"/>
    <property type="molecule type" value="Genomic_DNA"/>
</dbReference>
<proteinExistence type="predicted"/>
<comment type="caution">
    <text evidence="5">The sequence shown here is derived from an EMBL/GenBank/DDBJ whole genome shotgun (WGS) entry which is preliminary data.</text>
</comment>
<dbReference type="InterPro" id="IPR018062">
    <property type="entry name" value="HTH_AraC-typ_CS"/>
</dbReference>
<dbReference type="PROSITE" id="PS00041">
    <property type="entry name" value="HTH_ARAC_FAMILY_1"/>
    <property type="match status" value="1"/>
</dbReference>
<keyword evidence="2" id="KW-0238">DNA-binding</keyword>
<accession>A0ABR7AN60</accession>
<evidence type="ECO:0000313" key="6">
    <source>
        <dbReference type="Proteomes" id="UP000597613"/>
    </source>
</evidence>
<keyword evidence="3" id="KW-0804">Transcription</keyword>
<dbReference type="PANTHER" id="PTHR46796">
    <property type="entry name" value="HTH-TYPE TRANSCRIPTIONAL ACTIVATOR RHAS-RELATED"/>
    <property type="match status" value="1"/>
</dbReference>
<dbReference type="PROSITE" id="PS01124">
    <property type="entry name" value="HTH_ARAC_FAMILY_2"/>
    <property type="match status" value="1"/>
</dbReference>
<dbReference type="InterPro" id="IPR018060">
    <property type="entry name" value="HTH_AraC"/>
</dbReference>